<proteinExistence type="predicted"/>
<gene>
    <name evidence="1" type="ORF">MRATA1EN22A_LOCUS27648</name>
</gene>
<evidence type="ECO:0000313" key="2">
    <source>
        <dbReference type="Proteomes" id="UP001162501"/>
    </source>
</evidence>
<organism evidence="1 2">
    <name type="scientific">Rangifer tarandus platyrhynchus</name>
    <name type="common">Svalbard reindeer</name>
    <dbReference type="NCBI Taxonomy" id="3082113"/>
    <lineage>
        <taxon>Eukaryota</taxon>
        <taxon>Metazoa</taxon>
        <taxon>Chordata</taxon>
        <taxon>Craniata</taxon>
        <taxon>Vertebrata</taxon>
        <taxon>Euteleostomi</taxon>
        <taxon>Mammalia</taxon>
        <taxon>Eutheria</taxon>
        <taxon>Laurasiatheria</taxon>
        <taxon>Artiodactyla</taxon>
        <taxon>Ruminantia</taxon>
        <taxon>Pecora</taxon>
        <taxon>Cervidae</taxon>
        <taxon>Odocoileinae</taxon>
        <taxon>Rangifer</taxon>
    </lineage>
</organism>
<dbReference type="Proteomes" id="UP001162501">
    <property type="component" value="Chromosome 9"/>
</dbReference>
<reference evidence="1" key="1">
    <citation type="submission" date="2023-05" db="EMBL/GenBank/DDBJ databases">
        <authorList>
            <consortium name="ELIXIR-Norway"/>
        </authorList>
    </citation>
    <scope>NUCLEOTIDE SEQUENCE</scope>
</reference>
<reference evidence="1" key="2">
    <citation type="submission" date="2025-03" db="EMBL/GenBank/DDBJ databases">
        <authorList>
            <consortium name="ELIXIR-Norway"/>
            <consortium name="Elixir Norway"/>
        </authorList>
    </citation>
    <scope>NUCLEOTIDE SEQUENCE</scope>
</reference>
<sequence>MAPGGNQWREFFILPWDEELGGGVWNGEQLHIQERFRSLTLPLTSRCVARFLTGHELGEKSRQLRGAHMKQAGVSEIPLHLDSVPQNAEGAAEKKRQDREQRREERASSVLGSVSPPNTFNGPRS</sequence>
<protein>
    <submittedName>
        <fullName evidence="1">Uncharacterized protein</fullName>
    </submittedName>
</protein>
<accession>A0AC60A6Y3</accession>
<dbReference type="EMBL" id="OX596093">
    <property type="protein sequence ID" value="CAN0567487.1"/>
    <property type="molecule type" value="Genomic_DNA"/>
</dbReference>
<name>A0AC60A6Y3_RANTA</name>
<evidence type="ECO:0000313" key="1">
    <source>
        <dbReference type="EMBL" id="CAN0567487.1"/>
    </source>
</evidence>